<dbReference type="Gene3D" id="3.30.1460.30">
    <property type="entry name" value="YgaC/TfoX-N like chaperone"/>
    <property type="match status" value="1"/>
</dbReference>
<evidence type="ECO:0000259" key="1">
    <source>
        <dbReference type="Pfam" id="PF04993"/>
    </source>
</evidence>
<dbReference type="RefSeq" id="WP_086452464.1">
    <property type="nucleotide sequence ID" value="NZ_MSPP01000007.1"/>
</dbReference>
<gene>
    <name evidence="2" type="ORF">BVC71_14795</name>
</gene>
<dbReference type="EMBL" id="MSPP01000007">
    <property type="protein sequence ID" value="OUD08225.1"/>
    <property type="molecule type" value="Genomic_DNA"/>
</dbReference>
<dbReference type="OrthoDB" id="1524907at2"/>
<proteinExistence type="predicted"/>
<reference evidence="2 3" key="1">
    <citation type="submission" date="2016-12" db="EMBL/GenBank/DDBJ databases">
        <title>The draft genome sequence of HSLHS2.</title>
        <authorList>
            <person name="Hu D."/>
            <person name="Wang L."/>
            <person name="Shao Z."/>
        </authorList>
    </citation>
    <scope>NUCLEOTIDE SEQUENCE [LARGE SCALE GENOMIC DNA]</scope>
    <source>
        <strain evidence="2">MCCC 1A06712</strain>
    </source>
</reference>
<sequence length="105" mass="11440">MTITDEDLEFAYELFSGVGTISHRKMMGGLSIYADGQIFAILSADGVYYIKASGDFAKRLEQVGSTKFETGDGRSMNYWTLPDDALDDPETASGWGRDAILALGK</sequence>
<name>A0A251WVP3_9RHOB</name>
<dbReference type="InterPro" id="IPR007076">
    <property type="entry name" value="TfoX_N"/>
</dbReference>
<dbReference type="AlphaFoldDB" id="A0A251WVP3"/>
<protein>
    <submittedName>
        <fullName evidence="2">TfoX-like protein</fullName>
    </submittedName>
</protein>
<comment type="caution">
    <text evidence="2">The sequence shown here is derived from an EMBL/GenBank/DDBJ whole genome shotgun (WGS) entry which is preliminary data.</text>
</comment>
<evidence type="ECO:0000313" key="2">
    <source>
        <dbReference type="EMBL" id="OUD08225.1"/>
    </source>
</evidence>
<accession>A0A251WVP3</accession>
<evidence type="ECO:0000313" key="3">
    <source>
        <dbReference type="Proteomes" id="UP000194664"/>
    </source>
</evidence>
<feature type="domain" description="TfoX N-terminal" evidence="1">
    <location>
        <begin position="13"/>
        <end position="101"/>
    </location>
</feature>
<dbReference type="Pfam" id="PF04993">
    <property type="entry name" value="TfoX_N"/>
    <property type="match status" value="1"/>
</dbReference>
<organism evidence="2 3">
    <name type="scientific">Marivivens niveibacter</name>
    <dbReference type="NCBI Taxonomy" id="1930667"/>
    <lineage>
        <taxon>Bacteria</taxon>
        <taxon>Pseudomonadati</taxon>
        <taxon>Pseudomonadota</taxon>
        <taxon>Alphaproteobacteria</taxon>
        <taxon>Rhodobacterales</taxon>
        <taxon>Paracoccaceae</taxon>
        <taxon>Marivivens group</taxon>
        <taxon>Marivivens</taxon>
    </lineage>
</organism>
<dbReference type="SUPFAM" id="SSF159894">
    <property type="entry name" value="YgaC/TfoX-N like"/>
    <property type="match status" value="1"/>
</dbReference>
<keyword evidence="3" id="KW-1185">Reference proteome</keyword>
<dbReference type="Proteomes" id="UP000194664">
    <property type="component" value="Unassembled WGS sequence"/>
</dbReference>